<reference evidence="4 5" key="1">
    <citation type="submission" date="2017-11" db="EMBL/GenBank/DDBJ databases">
        <title>Comparitive Functional Genomics of Dry Heat Resistant strains isolated from the Viking Spacecraft.</title>
        <authorList>
            <person name="Seuylemezian A."/>
            <person name="Cooper K."/>
            <person name="Vaishampayan P."/>
        </authorList>
    </citation>
    <scope>NUCLEOTIDE SEQUENCE [LARGE SCALE GENOMIC DNA]</scope>
    <source>
        <strain evidence="4 5">V1-29</strain>
    </source>
</reference>
<comment type="similarity">
    <text evidence="1">Belongs to the bacterial sugar transferase family.</text>
</comment>
<organism evidence="4 5">
    <name type="scientific">Peribacillus deserti</name>
    <dbReference type="NCBI Taxonomy" id="673318"/>
    <lineage>
        <taxon>Bacteria</taxon>
        <taxon>Bacillati</taxon>
        <taxon>Bacillota</taxon>
        <taxon>Bacilli</taxon>
        <taxon>Bacillales</taxon>
        <taxon>Bacillaceae</taxon>
        <taxon>Peribacillus</taxon>
    </lineage>
</organism>
<dbReference type="EMBL" id="PGUY01000002">
    <property type="protein sequence ID" value="PLT31815.1"/>
    <property type="molecule type" value="Genomic_DNA"/>
</dbReference>
<feature type="domain" description="Bacterial sugar transferase" evidence="3">
    <location>
        <begin position="35"/>
        <end position="214"/>
    </location>
</feature>
<evidence type="ECO:0000256" key="1">
    <source>
        <dbReference type="ARBA" id="ARBA00006464"/>
    </source>
</evidence>
<dbReference type="Proteomes" id="UP000234748">
    <property type="component" value="Unassembled WGS sequence"/>
</dbReference>
<feature type="transmembrane region" description="Helical" evidence="2">
    <location>
        <begin position="40"/>
        <end position="63"/>
    </location>
</feature>
<evidence type="ECO:0000259" key="3">
    <source>
        <dbReference type="Pfam" id="PF02397"/>
    </source>
</evidence>
<comment type="caution">
    <text evidence="4">The sequence shown here is derived from an EMBL/GenBank/DDBJ whole genome shotgun (WGS) entry which is preliminary data.</text>
</comment>
<dbReference type="Pfam" id="PF02397">
    <property type="entry name" value="Bac_transf"/>
    <property type="match status" value="1"/>
</dbReference>
<sequence>MSTEKAYNIYHDYANVKESSHLSLSRHALQYLYMKRVIDIIIAGVGLVLSLPVILLFALLIVLETPGSPFYFQERVGKSGKTFKIIKLRSMRMDAEKEGARWAAKQDSRVTRIGAFIRKTRIDELPQLLLVLKGDMSIVGPRPERPVFVKQFNQEIDGFEKRLLVKPGLTGLAQVNGGYDITPKEKLKYDLEYIRNLAFKHEMKIIIKTIKVLFTGEGAR</sequence>
<evidence type="ECO:0000313" key="5">
    <source>
        <dbReference type="Proteomes" id="UP000234748"/>
    </source>
</evidence>
<keyword evidence="5" id="KW-1185">Reference proteome</keyword>
<dbReference type="AlphaFoldDB" id="A0A2N5MBX5"/>
<keyword evidence="4" id="KW-0808">Transferase</keyword>
<dbReference type="PANTHER" id="PTHR30576">
    <property type="entry name" value="COLANIC BIOSYNTHESIS UDP-GLUCOSE LIPID CARRIER TRANSFERASE"/>
    <property type="match status" value="1"/>
</dbReference>
<accession>A0A2N5MBX5</accession>
<proteinExistence type="inferred from homology"/>
<name>A0A2N5MBX5_9BACI</name>
<dbReference type="InterPro" id="IPR003362">
    <property type="entry name" value="Bact_transf"/>
</dbReference>
<dbReference type="GO" id="GO:0016780">
    <property type="term" value="F:phosphotransferase activity, for other substituted phosphate groups"/>
    <property type="evidence" value="ECO:0007669"/>
    <property type="project" value="TreeGrafter"/>
</dbReference>
<protein>
    <submittedName>
        <fullName evidence="4">UDP-phosphate N-acetylgalactosaminyl-1-phosphate transferase</fullName>
    </submittedName>
</protein>
<keyword evidence="2" id="KW-1133">Transmembrane helix</keyword>
<keyword evidence="2" id="KW-0472">Membrane</keyword>
<gene>
    <name evidence="4" type="ORF">CUU66_01260</name>
</gene>
<keyword evidence="2" id="KW-0812">Transmembrane</keyword>
<dbReference type="OrthoDB" id="9808602at2"/>
<evidence type="ECO:0000313" key="4">
    <source>
        <dbReference type="EMBL" id="PLT31815.1"/>
    </source>
</evidence>
<evidence type="ECO:0000256" key="2">
    <source>
        <dbReference type="SAM" id="Phobius"/>
    </source>
</evidence>
<dbReference type="PANTHER" id="PTHR30576:SF0">
    <property type="entry name" value="UNDECAPRENYL-PHOSPHATE N-ACETYLGALACTOSAMINYL 1-PHOSPHATE TRANSFERASE-RELATED"/>
    <property type="match status" value="1"/>
</dbReference>